<comment type="caution">
    <text evidence="1">The sequence shown here is derived from an EMBL/GenBank/DDBJ whole genome shotgun (WGS) entry which is preliminary data.</text>
</comment>
<gene>
    <name evidence="1" type="ORF">S12H4_16874</name>
</gene>
<reference evidence="1" key="1">
    <citation type="journal article" date="2014" name="Front. Microbiol.">
        <title>High frequency of phylogenetically diverse reductive dehalogenase-homologous genes in deep subseafloor sedimentary metagenomes.</title>
        <authorList>
            <person name="Kawai M."/>
            <person name="Futagami T."/>
            <person name="Toyoda A."/>
            <person name="Takaki Y."/>
            <person name="Nishi S."/>
            <person name="Hori S."/>
            <person name="Arai W."/>
            <person name="Tsubouchi T."/>
            <person name="Morono Y."/>
            <person name="Uchiyama I."/>
            <person name="Ito T."/>
            <person name="Fujiyama A."/>
            <person name="Inagaki F."/>
            <person name="Takami H."/>
        </authorList>
    </citation>
    <scope>NUCLEOTIDE SEQUENCE</scope>
    <source>
        <strain evidence="1">Expedition CK06-06</strain>
    </source>
</reference>
<evidence type="ECO:0000313" key="1">
    <source>
        <dbReference type="EMBL" id="GAI81568.1"/>
    </source>
</evidence>
<feature type="non-terminal residue" evidence="1">
    <location>
        <position position="42"/>
    </location>
</feature>
<dbReference type="AlphaFoldDB" id="X1RLR6"/>
<dbReference type="EMBL" id="BARW01008194">
    <property type="protein sequence ID" value="GAI81568.1"/>
    <property type="molecule type" value="Genomic_DNA"/>
</dbReference>
<organism evidence="1">
    <name type="scientific">marine sediment metagenome</name>
    <dbReference type="NCBI Taxonomy" id="412755"/>
    <lineage>
        <taxon>unclassified sequences</taxon>
        <taxon>metagenomes</taxon>
        <taxon>ecological metagenomes</taxon>
    </lineage>
</organism>
<proteinExistence type="predicted"/>
<sequence length="42" mass="4949">MCFFWIFEITLVGLRYLLDKDSPGSWPNIFSGFKEQADFESL</sequence>
<protein>
    <submittedName>
        <fullName evidence="1">Uncharacterized protein</fullName>
    </submittedName>
</protein>
<accession>X1RLR6</accession>
<name>X1RLR6_9ZZZZ</name>